<dbReference type="InterPro" id="IPR036855">
    <property type="entry name" value="Znf_CCCH_sf"/>
</dbReference>
<evidence type="ECO:0000256" key="1">
    <source>
        <dbReference type="ARBA" id="ARBA00004906"/>
    </source>
</evidence>
<feature type="zinc finger region" description="C3H1-type" evidence="8">
    <location>
        <begin position="69"/>
        <end position="96"/>
    </location>
</feature>
<name>A0A0D2HLP2_9EURO</name>
<keyword evidence="3 8" id="KW-0479">Metal-binding</keyword>
<dbReference type="GO" id="GO:0043161">
    <property type="term" value="P:proteasome-mediated ubiquitin-dependent protein catabolic process"/>
    <property type="evidence" value="ECO:0007669"/>
    <property type="project" value="TreeGrafter"/>
</dbReference>
<dbReference type="SMART" id="SM00647">
    <property type="entry name" value="IBR"/>
    <property type="match status" value="2"/>
</dbReference>
<dbReference type="PROSITE" id="PS00028">
    <property type="entry name" value="ZINC_FINGER_C2H2_1"/>
    <property type="match status" value="1"/>
</dbReference>
<evidence type="ECO:0000256" key="7">
    <source>
        <dbReference type="ARBA" id="ARBA00022833"/>
    </source>
</evidence>
<dbReference type="GO" id="GO:0097039">
    <property type="term" value="P:protein linear polyubiquitination"/>
    <property type="evidence" value="ECO:0007669"/>
    <property type="project" value="TreeGrafter"/>
</dbReference>
<dbReference type="Pfam" id="PF22191">
    <property type="entry name" value="IBR_1"/>
    <property type="match status" value="1"/>
</dbReference>
<protein>
    <submittedName>
        <fullName evidence="11">Uncharacterized protein</fullName>
    </submittedName>
</protein>
<accession>A0A0D2HLP2</accession>
<dbReference type="InterPro" id="IPR044066">
    <property type="entry name" value="TRIAD_supradom"/>
</dbReference>
<gene>
    <name evidence="11" type="ORF">Z517_00784</name>
</gene>
<keyword evidence="6" id="KW-0833">Ubl conjugation pathway</keyword>
<evidence type="ECO:0000256" key="6">
    <source>
        <dbReference type="ARBA" id="ARBA00022786"/>
    </source>
</evidence>
<evidence type="ECO:0000256" key="2">
    <source>
        <dbReference type="ARBA" id="ARBA00022679"/>
    </source>
</evidence>
<feature type="domain" description="RING-type" evidence="10">
    <location>
        <begin position="622"/>
        <end position="839"/>
    </location>
</feature>
<dbReference type="Proteomes" id="UP000053029">
    <property type="component" value="Unassembled WGS sequence"/>
</dbReference>
<evidence type="ECO:0000259" key="9">
    <source>
        <dbReference type="PROSITE" id="PS50103"/>
    </source>
</evidence>
<keyword evidence="2" id="KW-0808">Transferase</keyword>
<evidence type="ECO:0000256" key="3">
    <source>
        <dbReference type="ARBA" id="ARBA00022723"/>
    </source>
</evidence>
<feature type="zinc finger region" description="C3H1-type" evidence="8">
    <location>
        <begin position="1"/>
        <end position="28"/>
    </location>
</feature>
<dbReference type="PROSITE" id="PS50103">
    <property type="entry name" value="ZF_C3H1"/>
    <property type="match status" value="2"/>
</dbReference>
<evidence type="ECO:0000313" key="12">
    <source>
        <dbReference type="Proteomes" id="UP000053029"/>
    </source>
</evidence>
<feature type="domain" description="C3H1-type" evidence="9">
    <location>
        <begin position="69"/>
        <end position="96"/>
    </location>
</feature>
<dbReference type="Pfam" id="PF18044">
    <property type="entry name" value="zf-CCCH_4"/>
    <property type="match status" value="1"/>
</dbReference>
<reference evidence="11 12" key="1">
    <citation type="submission" date="2015-01" db="EMBL/GenBank/DDBJ databases">
        <title>The Genome Sequence of Fonsecaea pedrosoi CBS 271.37.</title>
        <authorList>
            <consortium name="The Broad Institute Genomics Platform"/>
            <person name="Cuomo C."/>
            <person name="de Hoog S."/>
            <person name="Gorbushina A."/>
            <person name="Stielow B."/>
            <person name="Teixiera M."/>
            <person name="Abouelleil A."/>
            <person name="Chapman S.B."/>
            <person name="Priest M."/>
            <person name="Young S.K."/>
            <person name="Wortman J."/>
            <person name="Nusbaum C."/>
            <person name="Birren B."/>
        </authorList>
    </citation>
    <scope>NUCLEOTIDE SEQUENCE [LARGE SCALE GENOMIC DNA]</scope>
    <source>
        <strain evidence="11 12">CBS 271.37</strain>
    </source>
</reference>
<dbReference type="CDD" id="cd22585">
    <property type="entry name" value="Rcat_RBR_DEAH12-like"/>
    <property type="match status" value="1"/>
</dbReference>
<dbReference type="OrthoDB" id="10009520at2759"/>
<dbReference type="PANTHER" id="PTHR22770:SF13">
    <property type="entry name" value="RING-TYPE DOMAIN-CONTAINING PROTEIN"/>
    <property type="match status" value="1"/>
</dbReference>
<dbReference type="SUPFAM" id="SSF90229">
    <property type="entry name" value="CCCH zinc finger"/>
    <property type="match status" value="1"/>
</dbReference>
<dbReference type="EMBL" id="KN846969">
    <property type="protein sequence ID" value="KIW85394.1"/>
    <property type="molecule type" value="Genomic_DNA"/>
</dbReference>
<dbReference type="InterPro" id="IPR041367">
    <property type="entry name" value="Znf-CCCH_4"/>
</dbReference>
<dbReference type="CDD" id="cd16449">
    <property type="entry name" value="RING-HC"/>
    <property type="match status" value="1"/>
</dbReference>
<evidence type="ECO:0000313" key="11">
    <source>
        <dbReference type="EMBL" id="KIW85394.1"/>
    </source>
</evidence>
<keyword evidence="4" id="KW-0677">Repeat</keyword>
<dbReference type="InterPro" id="IPR000571">
    <property type="entry name" value="Znf_CCCH"/>
</dbReference>
<keyword evidence="12" id="KW-1185">Reference proteome</keyword>
<dbReference type="InterPro" id="IPR013087">
    <property type="entry name" value="Znf_C2H2_type"/>
</dbReference>
<dbReference type="HOGENOM" id="CLU_004235_1_0_1"/>
<dbReference type="GO" id="GO:0000151">
    <property type="term" value="C:ubiquitin ligase complex"/>
    <property type="evidence" value="ECO:0007669"/>
    <property type="project" value="TreeGrafter"/>
</dbReference>
<dbReference type="AlphaFoldDB" id="A0A0D2HLP2"/>
<dbReference type="Pfam" id="PF01485">
    <property type="entry name" value="IBR"/>
    <property type="match status" value="1"/>
</dbReference>
<dbReference type="InterPro" id="IPR051628">
    <property type="entry name" value="LUBAC_E3_Ligases"/>
</dbReference>
<evidence type="ECO:0000256" key="8">
    <source>
        <dbReference type="PROSITE-ProRule" id="PRU00723"/>
    </source>
</evidence>
<dbReference type="CDD" id="cd20335">
    <property type="entry name" value="BRcat_RBR"/>
    <property type="match status" value="1"/>
</dbReference>
<dbReference type="RefSeq" id="XP_013289202.1">
    <property type="nucleotide sequence ID" value="XM_013433748.1"/>
</dbReference>
<feature type="domain" description="C3H1-type" evidence="9">
    <location>
        <begin position="1"/>
        <end position="28"/>
    </location>
</feature>
<comment type="pathway">
    <text evidence="1">Protein modification; protein ubiquitination.</text>
</comment>
<dbReference type="PANTHER" id="PTHR22770">
    <property type="entry name" value="UBIQUITIN CONJUGATING ENZYME 7 INTERACTING PROTEIN-RELATED"/>
    <property type="match status" value="1"/>
</dbReference>
<dbReference type="GO" id="GO:0008270">
    <property type="term" value="F:zinc ion binding"/>
    <property type="evidence" value="ECO:0007669"/>
    <property type="project" value="UniProtKB-KW"/>
</dbReference>
<evidence type="ECO:0000259" key="10">
    <source>
        <dbReference type="PROSITE" id="PS51873"/>
    </source>
</evidence>
<dbReference type="SMART" id="SM00356">
    <property type="entry name" value="ZnF_C3H1"/>
    <property type="match status" value="2"/>
</dbReference>
<evidence type="ECO:0000256" key="5">
    <source>
        <dbReference type="ARBA" id="ARBA00022771"/>
    </source>
</evidence>
<keyword evidence="5 8" id="KW-0863">Zinc-finger</keyword>
<keyword evidence="7 8" id="KW-0862">Zinc</keyword>
<dbReference type="GO" id="GO:0043130">
    <property type="term" value="F:ubiquitin binding"/>
    <property type="evidence" value="ECO:0007669"/>
    <property type="project" value="TreeGrafter"/>
</dbReference>
<sequence length="846" mass="93507">MAPQKLCTYFAKGRCMKGNHCTFSHERTIDSEQHVGAGAYTPRTTIEHFDTTGAVVTHGSPLAQIPKDSRATIPCKFLRTPSGCRNDPCPYLHRPDGYKVGRTADPEVNENEVTQEKEGEDDFTRDLSGALVSFNDIGQIRRVSLPTDFSRACITGLPPTIQSETVVQMLLGFGFNIDIECVRISRSTAPPKTKALVKAENPSFAKELSDKLKQQKTEVSAVPLPIDSRRSNCRKVYISWHKATRSFWLKFGSSDIANRVAQKFAKGHYKVLGQSVTCSGVKGGAPRGARDGTLHNPVAWTVTLCDVPGDVTNKDVQDGIHTPYDRPRHIEPSPVSYYASDTQVGLEVRSLLEEHGRLESFDLPPTSRGRRVKAVAWFEDEADAISACSLNNKQISILQQGKLTLTLVQSVKVKIQTPVYFASKSRIEEEMKTWAGQHLTSRVYVNTVPGFTAIKVEGANANDVVRARKVLDEISQGVILRDGENPIWASAFKTNGSAYKKVKAIEKELGVLIRRDKSKCHLYFYVPFAKYQQAIAHIREALKDESSLSSHINLSPEQFSRMIRGGFKSVEQALGRNVAVFDVISKRLTVGGTRQQYDMALAVVNGADAVEIRDVAASHSLTEGDCPICFCEAENPVQTSCKHTYCLECFEDSCKSAASTSKNDFQVKCQGNGGTCSTIFTLQELKERLSSSVFESVLRSSFEEYLQRHPEAFHYCSTPDCDYVYRCTAASNLRSPAYRCPNCLESVCTSCHARHDNLTCAQYKDIASGGYEALEQLKKKLNIKDYPKCTTPIEKTDGCNHITCGGCKAHLCWVCMAVFNDGTSCYAHMSKAHGGHGGVPLNLMGW</sequence>
<organism evidence="11 12">
    <name type="scientific">Fonsecaea pedrosoi CBS 271.37</name>
    <dbReference type="NCBI Taxonomy" id="1442368"/>
    <lineage>
        <taxon>Eukaryota</taxon>
        <taxon>Fungi</taxon>
        <taxon>Dikarya</taxon>
        <taxon>Ascomycota</taxon>
        <taxon>Pezizomycotina</taxon>
        <taxon>Eurotiomycetes</taxon>
        <taxon>Chaetothyriomycetidae</taxon>
        <taxon>Chaetothyriales</taxon>
        <taxon>Herpotrichiellaceae</taxon>
        <taxon>Fonsecaea</taxon>
    </lineage>
</organism>
<dbReference type="InterPro" id="IPR013083">
    <property type="entry name" value="Znf_RING/FYVE/PHD"/>
</dbReference>
<dbReference type="InterPro" id="IPR002867">
    <property type="entry name" value="IBR_dom"/>
</dbReference>
<dbReference type="GeneID" id="25300274"/>
<dbReference type="Gene3D" id="3.30.40.10">
    <property type="entry name" value="Zinc/RING finger domain, C3HC4 (zinc finger)"/>
    <property type="match status" value="1"/>
</dbReference>
<dbReference type="GO" id="GO:0004842">
    <property type="term" value="F:ubiquitin-protein transferase activity"/>
    <property type="evidence" value="ECO:0007669"/>
    <property type="project" value="TreeGrafter"/>
</dbReference>
<dbReference type="Gene3D" id="4.10.1000.10">
    <property type="entry name" value="Zinc finger, CCCH-type"/>
    <property type="match status" value="1"/>
</dbReference>
<dbReference type="SUPFAM" id="SSF57850">
    <property type="entry name" value="RING/U-box"/>
    <property type="match status" value="2"/>
</dbReference>
<dbReference type="STRING" id="1442368.A0A0D2HLP2"/>
<dbReference type="PROSITE" id="PS51873">
    <property type="entry name" value="TRIAD"/>
    <property type="match status" value="1"/>
</dbReference>
<dbReference type="Gene3D" id="1.20.120.1750">
    <property type="match status" value="1"/>
</dbReference>
<evidence type="ECO:0000256" key="4">
    <source>
        <dbReference type="ARBA" id="ARBA00022737"/>
    </source>
</evidence>
<proteinExistence type="predicted"/>
<dbReference type="VEuPathDB" id="FungiDB:Z517_00784"/>